<organism evidence="2 3">
    <name type="scientific">Deinococcus ficus</name>
    <dbReference type="NCBI Taxonomy" id="317577"/>
    <lineage>
        <taxon>Bacteria</taxon>
        <taxon>Thermotogati</taxon>
        <taxon>Deinococcota</taxon>
        <taxon>Deinococci</taxon>
        <taxon>Deinococcales</taxon>
        <taxon>Deinococcaceae</taxon>
        <taxon>Deinococcus</taxon>
    </lineage>
</organism>
<feature type="transmembrane region" description="Helical" evidence="1">
    <location>
        <begin position="68"/>
        <end position="86"/>
    </location>
</feature>
<feature type="transmembrane region" description="Helical" evidence="1">
    <location>
        <begin position="106"/>
        <end position="128"/>
    </location>
</feature>
<reference evidence="2 3" key="1">
    <citation type="submission" date="2017-05" db="EMBL/GenBank/DDBJ databases">
        <title>The complete genome sequence of Deinococcus ficus isolated from the rhizosphere of the Ficus religiosa L. in Taiwan.</title>
        <authorList>
            <person name="Wu K.-M."/>
            <person name="Liao T.-L."/>
            <person name="Liu Y.-M."/>
            <person name="Young C.-C."/>
            <person name="Tsai S.-F."/>
        </authorList>
    </citation>
    <scope>NUCLEOTIDE SEQUENCE [LARGE SCALE GENOMIC DNA]</scope>
    <source>
        <strain evidence="2 3">CC-FR2-10</strain>
    </source>
</reference>
<gene>
    <name evidence="2" type="ORF">DFI_10130</name>
</gene>
<evidence type="ECO:0000256" key="1">
    <source>
        <dbReference type="SAM" id="Phobius"/>
    </source>
</evidence>
<dbReference type="Proteomes" id="UP000259030">
    <property type="component" value="Chromosome"/>
</dbReference>
<accession>A0A221SXE8</accession>
<dbReference type="AlphaFoldDB" id="A0A221SXE8"/>
<evidence type="ECO:0000313" key="2">
    <source>
        <dbReference type="EMBL" id="ASN81325.1"/>
    </source>
</evidence>
<dbReference type="RefSeq" id="WP_027463026.1">
    <property type="nucleotide sequence ID" value="NZ_CP021081.1"/>
</dbReference>
<keyword evidence="1" id="KW-0812">Transmembrane</keyword>
<dbReference type="STRING" id="317577.GCA_000419625_01884"/>
<keyword evidence="1" id="KW-0472">Membrane</keyword>
<proteinExistence type="predicted"/>
<keyword evidence="3" id="KW-1185">Reference proteome</keyword>
<sequence length="200" mass="21382">MTTAFPEDLARRTTLKRPSYVLGVLLNLLVPGAGFTYIGVWPLHVAWFFLTPILLGVAFVLRVQGSPLSLAALLGTLALLLFTYHLTYRAQARVAFQPAVSTAMQVVMGVSHAVVGTFLVGILAAVLIPNLLAARERVLEQQVARQMQVAVLAGGTPSRTCPPISVTGAQRITACRVDPANPRRPGVSVTFKSGRTVTLP</sequence>
<protein>
    <submittedName>
        <fullName evidence="2">Uncharacterized protein</fullName>
    </submittedName>
</protein>
<dbReference type="EMBL" id="CP021081">
    <property type="protein sequence ID" value="ASN81325.1"/>
    <property type="molecule type" value="Genomic_DNA"/>
</dbReference>
<dbReference type="KEGG" id="dfc:DFI_10130"/>
<evidence type="ECO:0000313" key="3">
    <source>
        <dbReference type="Proteomes" id="UP000259030"/>
    </source>
</evidence>
<feature type="transmembrane region" description="Helical" evidence="1">
    <location>
        <begin position="44"/>
        <end position="61"/>
    </location>
</feature>
<feature type="transmembrane region" description="Helical" evidence="1">
    <location>
        <begin position="20"/>
        <end position="38"/>
    </location>
</feature>
<name>A0A221SXE8_9DEIO</name>
<keyword evidence="1" id="KW-1133">Transmembrane helix</keyword>